<comment type="caution">
    <text evidence="1">The sequence shown here is derived from an EMBL/GenBank/DDBJ whole genome shotgun (WGS) entry which is preliminary data.</text>
</comment>
<evidence type="ECO:0000313" key="1">
    <source>
        <dbReference type="EMBL" id="PGO63109.1"/>
    </source>
</evidence>
<dbReference type="RefSeq" id="WP_098771919.1">
    <property type="nucleotide sequence ID" value="NZ_NUIQ01000305.1"/>
</dbReference>
<dbReference type="Proteomes" id="UP000223834">
    <property type="component" value="Unassembled WGS sequence"/>
</dbReference>
<sequence>MGHYEKEHETKLTVKRLLMVADLIEYKGYQFLVAFLYESHYTIAQVIAPVYEFEKEGVSISDKLAEIVQVNCELSKPIAFELYTCSDKIISETLASPHILGQKKSQEECSECKRAMDSEYIRECLDDVYIKKDEAGPKATKEDVRDEAKKKRSVRERFRSTFEMLRKKAASFINRLTV</sequence>
<dbReference type="AlphaFoldDB" id="A0A9X7C646"/>
<name>A0A9X7C646_BACCE</name>
<proteinExistence type="predicted"/>
<evidence type="ECO:0000313" key="2">
    <source>
        <dbReference type="Proteomes" id="UP000223834"/>
    </source>
</evidence>
<organism evidence="1 2">
    <name type="scientific">Bacillus cereus</name>
    <dbReference type="NCBI Taxonomy" id="1396"/>
    <lineage>
        <taxon>Bacteria</taxon>
        <taxon>Bacillati</taxon>
        <taxon>Bacillota</taxon>
        <taxon>Bacilli</taxon>
        <taxon>Bacillales</taxon>
        <taxon>Bacillaceae</taxon>
        <taxon>Bacillus</taxon>
        <taxon>Bacillus cereus group</taxon>
    </lineage>
</organism>
<dbReference type="EMBL" id="NUIQ01000305">
    <property type="protein sequence ID" value="PGO63109.1"/>
    <property type="molecule type" value="Genomic_DNA"/>
</dbReference>
<reference evidence="1 2" key="1">
    <citation type="submission" date="2017-09" db="EMBL/GenBank/DDBJ databases">
        <title>Large-scale bioinformatics analysis of Bacillus genomes uncovers conserved roles of natural products in bacterial physiology.</title>
        <authorList>
            <consortium name="Agbiome Team Llc"/>
            <person name="Bleich R.M."/>
            <person name="Grubbs K.J."/>
            <person name="Santa Maria K.C."/>
            <person name="Allen S.E."/>
            <person name="Farag S."/>
            <person name="Shank E.A."/>
            <person name="Bowers A."/>
        </authorList>
    </citation>
    <scope>NUCLEOTIDE SEQUENCE [LARGE SCALE GENOMIC DNA]</scope>
    <source>
        <strain evidence="1 2">AFS049141</strain>
    </source>
</reference>
<protein>
    <submittedName>
        <fullName evidence="1">Uncharacterized protein</fullName>
    </submittedName>
</protein>
<gene>
    <name evidence="1" type="ORF">CN980_28245</name>
</gene>
<accession>A0A9X7C646</accession>